<gene>
    <name evidence="4" type="ORF">DXH78_01800</name>
</gene>
<dbReference type="InterPro" id="IPR046667">
    <property type="entry name" value="DUF6537"/>
</dbReference>
<dbReference type="SUPFAM" id="SSF52518">
    <property type="entry name" value="Thiamin diphosphate-binding fold (THDP-binding)"/>
    <property type="match status" value="2"/>
</dbReference>
<feature type="domain" description="DUF6537" evidence="3">
    <location>
        <begin position="943"/>
        <end position="1140"/>
    </location>
</feature>
<dbReference type="InterPro" id="IPR009014">
    <property type="entry name" value="Transketo_C/PFOR_II"/>
</dbReference>
<dbReference type="EMBL" id="QRGO01000001">
    <property type="protein sequence ID" value="RDV03434.1"/>
    <property type="molecule type" value="Genomic_DNA"/>
</dbReference>
<dbReference type="SUPFAM" id="SSF53323">
    <property type="entry name" value="Pyruvate-ferredoxin oxidoreductase, PFOR, domain III"/>
    <property type="match status" value="1"/>
</dbReference>
<comment type="caution">
    <text evidence="4">The sequence shown here is derived from an EMBL/GenBank/DDBJ whole genome shotgun (WGS) entry which is preliminary data.</text>
</comment>
<dbReference type="RefSeq" id="WP_115515458.1">
    <property type="nucleotide sequence ID" value="NZ_QRGO01000001.1"/>
</dbReference>
<dbReference type="InterPro" id="IPR051457">
    <property type="entry name" value="2-oxoacid:Fd_oxidoreductase"/>
</dbReference>
<dbReference type="Pfam" id="PF20169">
    <property type="entry name" value="DUF6537"/>
    <property type="match status" value="1"/>
</dbReference>
<evidence type="ECO:0000259" key="3">
    <source>
        <dbReference type="Pfam" id="PF20169"/>
    </source>
</evidence>
<evidence type="ECO:0000256" key="1">
    <source>
        <dbReference type="ARBA" id="ARBA00023002"/>
    </source>
</evidence>
<dbReference type="SUPFAM" id="SSF52922">
    <property type="entry name" value="TK C-terminal domain-like"/>
    <property type="match status" value="1"/>
</dbReference>
<dbReference type="PANTHER" id="PTHR48084:SF3">
    <property type="entry name" value="SUBUNIT OF PYRUVATE:FLAVODOXIN OXIDOREDUCTASE"/>
    <property type="match status" value="1"/>
</dbReference>
<keyword evidence="5" id="KW-1185">Reference proteome</keyword>
<evidence type="ECO:0000313" key="5">
    <source>
        <dbReference type="Proteomes" id="UP000263993"/>
    </source>
</evidence>
<organism evidence="4 5">
    <name type="scientific">Undibacter mobilis</name>
    <dbReference type="NCBI Taxonomy" id="2292256"/>
    <lineage>
        <taxon>Bacteria</taxon>
        <taxon>Pseudomonadati</taxon>
        <taxon>Pseudomonadota</taxon>
        <taxon>Alphaproteobacteria</taxon>
        <taxon>Hyphomicrobiales</taxon>
        <taxon>Nitrobacteraceae</taxon>
        <taxon>Undibacter</taxon>
    </lineage>
</organism>
<protein>
    <submittedName>
        <fullName evidence="4">Indolepyruvate ferredoxin oxidoreductase family protein</fullName>
    </submittedName>
</protein>
<dbReference type="GO" id="GO:0016903">
    <property type="term" value="F:oxidoreductase activity, acting on the aldehyde or oxo group of donors"/>
    <property type="evidence" value="ECO:0007669"/>
    <property type="project" value="InterPro"/>
</dbReference>
<dbReference type="OrthoDB" id="9803617at2"/>
<dbReference type="Gene3D" id="3.40.920.10">
    <property type="entry name" value="Pyruvate-ferredoxin oxidoreductase, PFOR, domain III"/>
    <property type="match status" value="1"/>
</dbReference>
<dbReference type="AlphaFoldDB" id="A0A371B7B3"/>
<reference evidence="5" key="1">
    <citation type="submission" date="2018-08" db="EMBL/GenBank/DDBJ databases">
        <authorList>
            <person name="Kim S.-J."/>
            <person name="Jung G.-Y."/>
        </authorList>
    </citation>
    <scope>NUCLEOTIDE SEQUENCE [LARGE SCALE GENOMIC DNA]</scope>
    <source>
        <strain evidence="5">GY_H</strain>
    </source>
</reference>
<dbReference type="InterPro" id="IPR019752">
    <property type="entry name" value="Pyrv/ketoisovalerate_OxRed_cat"/>
</dbReference>
<accession>A0A371B7B3</accession>
<dbReference type="InterPro" id="IPR002869">
    <property type="entry name" value="Pyrv_flavodox_OxRed_cen"/>
</dbReference>
<name>A0A371B7B3_9BRAD</name>
<feature type="domain" description="Pyruvate/ketoisovalerate oxidoreductase catalytic" evidence="2">
    <location>
        <begin position="724"/>
        <end position="911"/>
    </location>
</feature>
<dbReference type="PANTHER" id="PTHR48084">
    <property type="entry name" value="2-OXOGLUTARATE OXIDOREDUCTASE SUBUNIT KORB-RELATED"/>
    <property type="match status" value="1"/>
</dbReference>
<dbReference type="Gene3D" id="3.40.50.970">
    <property type="match status" value="1"/>
</dbReference>
<proteinExistence type="predicted"/>
<keyword evidence="1" id="KW-0560">Oxidoreductase</keyword>
<dbReference type="InterPro" id="IPR002880">
    <property type="entry name" value="Pyrv_Fd/Flavodoxin_OxRdtase_N"/>
</dbReference>
<dbReference type="NCBIfam" id="NF009588">
    <property type="entry name" value="PRK13029.1"/>
    <property type="match status" value="1"/>
</dbReference>
<dbReference type="Pfam" id="PF01558">
    <property type="entry name" value="POR"/>
    <property type="match status" value="1"/>
</dbReference>
<evidence type="ECO:0000313" key="4">
    <source>
        <dbReference type="EMBL" id="RDV03434.1"/>
    </source>
</evidence>
<dbReference type="NCBIfam" id="NF009589">
    <property type="entry name" value="PRK13030.1"/>
    <property type="match status" value="1"/>
</dbReference>
<keyword evidence="4" id="KW-0670">Pyruvate</keyword>
<dbReference type="InterPro" id="IPR029061">
    <property type="entry name" value="THDP-binding"/>
</dbReference>
<evidence type="ECO:0000259" key="2">
    <source>
        <dbReference type="Pfam" id="PF01558"/>
    </source>
</evidence>
<sequence>MTLRPVSLDDKYDLNQTHVLVTGYQALIRAILMQKERDRRAGLNTGGFLTGYRGSPLGGLDQQFARASKHLSAADVQFQPGLNEELAATALWGTQQAELRGEGKFDGVFGLWYGKGPGVDRSGDVFRHANLAGSSKHGGVLALMGDDHTAESSTTAHQSEFHFVDVMIPILNPAGVQEIIDYAQLGWAMSRYTGAWTALKCMHDTVESTGIVDGSLERLQIVTPPDFVVPEGGLNIRLVDTVLGQEARLHDYKRDAMLAFVRANKINKMITTGGRAPKIGIISTGKSYLDVRQAFDELGIDEIKCNDLGIRLFKIGCPWPIPREELVEFARGLDLIIVVEEKRSLIEVQVREELYGMPNQPVCIGKKDESGNWLFPVKGALDPNDIAVCIGERVLKHVGVNDELATHVVRLKGAQRALAETGDVAVRVPYFCSGCPHNTSTRVPEGSRAYAGIGCHYMAQWMDRKTLGFTQMGGEGANWIGEAPFSKRDHVFQNLGDGTYNHSGYLAIRAAIASGVTMTYKILYNDAVAMTGGQHHEGGLTVPQIAAQVAAEGAKRVIVVSDEPWKYPKDTDWPKGLTLHHRDELDMLQRQLAEVSGVTVLIYDQTCAAEKRRRRKRGTFPDPDKRVVINDLVCEGCGDCGVKSNCVSVQPLATEWGRKRTIDQSSCNKDFSCVKGFCPSFVTVHGAKPKKADAIAEPADWTALPSPSVPLINHPYGIIVTGVGGTGIVTVGAIIGMAAHLEGKGVGIIDMAGLAQKGGAVYSHIRIANNPDDIHAIRVSAAGADLVLGGDIVVVGNKKVLGAVKPGNTRMIVNTAEFLPGDFTRNADFSLPTERLKRAIVSSAGRDNSHFIDASRLATALLGNSIGANMFMLGYAYQNGALPLSPEAIEKAIEMNGEAVKMNIQAFRYGRRAAVDPAALEKLITPAPTEDNDSLKLSQSFGETLDRRVAFLTAYQNARYARRYRTAVEKIVVAEAEKAPGQSALSDAVARYLFKLMAYKDEYEVARLYTDTGFVERVKSQFAPGNLRFEFHLAPPMLAKHDPSTGEPKKMTFGPWMLKAFGVLAKFKILRGTPFDPFGYTEERRTERKLVTDYLAKIETLAADLTPANYPAAVAIASIPEKIRGYGPVKARSLKIAQAEEQGLWEQFRSGAAAFLKAAE</sequence>
<dbReference type="Proteomes" id="UP000263993">
    <property type="component" value="Unassembled WGS sequence"/>
</dbReference>
<dbReference type="CDD" id="cd07034">
    <property type="entry name" value="TPP_PYR_PFOR_IOR-alpha_like"/>
    <property type="match status" value="1"/>
</dbReference>